<dbReference type="SMART" id="SM00054">
    <property type="entry name" value="EFh"/>
    <property type="match status" value="2"/>
</dbReference>
<sequence>MKKKMETLDFSYNRKMSSDTFWMYIFNTADIDQNGKISKSEFRKYMDQYSAQLKSTEVEKAFKYCDVDNSGFIDFQEFKKYMKCE</sequence>
<dbReference type="PROSITE" id="PS00018">
    <property type="entry name" value="EF_HAND_1"/>
    <property type="match status" value="2"/>
</dbReference>
<evidence type="ECO:0000313" key="4">
    <source>
        <dbReference type="Proteomes" id="UP001292079"/>
    </source>
</evidence>
<proteinExistence type="predicted"/>
<gene>
    <name evidence="3" type="ORF">MN116_002152</name>
</gene>
<dbReference type="InterPro" id="IPR018247">
    <property type="entry name" value="EF_Hand_1_Ca_BS"/>
</dbReference>
<organism evidence="3 4">
    <name type="scientific">Schistosoma mekongi</name>
    <name type="common">Parasitic worm</name>
    <dbReference type="NCBI Taxonomy" id="38744"/>
    <lineage>
        <taxon>Eukaryota</taxon>
        <taxon>Metazoa</taxon>
        <taxon>Spiralia</taxon>
        <taxon>Lophotrochozoa</taxon>
        <taxon>Platyhelminthes</taxon>
        <taxon>Trematoda</taxon>
        <taxon>Digenea</taxon>
        <taxon>Strigeidida</taxon>
        <taxon>Schistosomatoidea</taxon>
        <taxon>Schistosomatidae</taxon>
        <taxon>Schistosoma</taxon>
    </lineage>
</organism>
<evidence type="ECO:0000313" key="3">
    <source>
        <dbReference type="EMBL" id="KAK4475058.1"/>
    </source>
</evidence>
<dbReference type="CDD" id="cd00051">
    <property type="entry name" value="EFh"/>
    <property type="match status" value="1"/>
</dbReference>
<reference evidence="3" key="1">
    <citation type="submission" date="2022-04" db="EMBL/GenBank/DDBJ databases">
        <authorList>
            <person name="Xu L."/>
            <person name="Lv Z."/>
        </authorList>
    </citation>
    <scope>NUCLEOTIDE SEQUENCE</scope>
    <source>
        <strain evidence="3">LV_2022a</strain>
    </source>
</reference>
<dbReference type="PROSITE" id="PS50222">
    <property type="entry name" value="EF_HAND_2"/>
    <property type="match status" value="2"/>
</dbReference>
<feature type="domain" description="EF-hand" evidence="2">
    <location>
        <begin position="17"/>
        <end position="52"/>
    </location>
</feature>
<reference evidence="3" key="2">
    <citation type="journal article" date="2023" name="Infect Dis Poverty">
        <title>Chromosome-scale genome of the human blood fluke Schistosoma mekongi and its implications for public health.</title>
        <authorList>
            <person name="Zhou M."/>
            <person name="Xu L."/>
            <person name="Xu D."/>
            <person name="Chen W."/>
            <person name="Khan J."/>
            <person name="Hu Y."/>
            <person name="Huang H."/>
            <person name="Wei H."/>
            <person name="Zhang Y."/>
            <person name="Chusongsang P."/>
            <person name="Tanasarnprasert K."/>
            <person name="Hu X."/>
            <person name="Limpanont Y."/>
            <person name="Lv Z."/>
        </authorList>
    </citation>
    <scope>NUCLEOTIDE SEQUENCE</scope>
    <source>
        <strain evidence="3">LV_2022a</strain>
    </source>
</reference>
<keyword evidence="4" id="KW-1185">Reference proteome</keyword>
<evidence type="ECO:0000256" key="1">
    <source>
        <dbReference type="ARBA" id="ARBA00022837"/>
    </source>
</evidence>
<dbReference type="AlphaFoldDB" id="A0AAE2D850"/>
<dbReference type="GO" id="GO:0005509">
    <property type="term" value="F:calcium ion binding"/>
    <property type="evidence" value="ECO:0007669"/>
    <property type="project" value="InterPro"/>
</dbReference>
<dbReference type="Pfam" id="PF13499">
    <property type="entry name" value="EF-hand_7"/>
    <property type="match status" value="1"/>
</dbReference>
<dbReference type="InterPro" id="IPR002048">
    <property type="entry name" value="EF_hand_dom"/>
</dbReference>
<dbReference type="EMBL" id="JALJAT010000001">
    <property type="protein sequence ID" value="KAK4475058.1"/>
    <property type="molecule type" value="Genomic_DNA"/>
</dbReference>
<dbReference type="SUPFAM" id="SSF47473">
    <property type="entry name" value="EF-hand"/>
    <property type="match status" value="1"/>
</dbReference>
<name>A0AAE2D850_SCHME</name>
<dbReference type="Proteomes" id="UP001292079">
    <property type="component" value="Unassembled WGS sequence"/>
</dbReference>
<keyword evidence="1" id="KW-0106">Calcium</keyword>
<evidence type="ECO:0000259" key="2">
    <source>
        <dbReference type="PROSITE" id="PS50222"/>
    </source>
</evidence>
<dbReference type="InterPro" id="IPR011992">
    <property type="entry name" value="EF-hand-dom_pair"/>
</dbReference>
<comment type="caution">
    <text evidence="3">The sequence shown here is derived from an EMBL/GenBank/DDBJ whole genome shotgun (WGS) entry which is preliminary data.</text>
</comment>
<feature type="domain" description="EF-hand" evidence="2">
    <location>
        <begin position="53"/>
        <end position="85"/>
    </location>
</feature>
<protein>
    <recommendedName>
        <fullName evidence="2">EF-hand domain-containing protein</fullName>
    </recommendedName>
</protein>
<accession>A0AAE2D850</accession>
<dbReference type="Gene3D" id="1.10.238.10">
    <property type="entry name" value="EF-hand"/>
    <property type="match status" value="1"/>
</dbReference>